<keyword evidence="5 8" id="KW-1133">Transmembrane helix</keyword>
<dbReference type="AlphaFoldDB" id="A0ABD2NIM1"/>
<evidence type="ECO:0000256" key="1">
    <source>
        <dbReference type="ARBA" id="ARBA00004236"/>
    </source>
</evidence>
<proteinExistence type="inferred from homology"/>
<feature type="transmembrane region" description="Helical" evidence="8">
    <location>
        <begin position="258"/>
        <end position="279"/>
    </location>
</feature>
<evidence type="ECO:0000256" key="7">
    <source>
        <dbReference type="ARBA" id="ARBA00023180"/>
    </source>
</evidence>
<comment type="caution">
    <text evidence="9">The sequence shown here is derived from an EMBL/GenBank/DDBJ whole genome shotgun (WGS) entry which is preliminary data.</text>
</comment>
<comment type="similarity">
    <text evidence="2">Belongs to the CD36 family.</text>
</comment>
<dbReference type="GO" id="GO:0005886">
    <property type="term" value="C:plasma membrane"/>
    <property type="evidence" value="ECO:0007669"/>
    <property type="project" value="UniProtKB-SubCell"/>
</dbReference>
<evidence type="ECO:0000256" key="5">
    <source>
        <dbReference type="ARBA" id="ARBA00022989"/>
    </source>
</evidence>
<organism evidence="9 10">
    <name type="scientific">Cryptolaemus montrouzieri</name>
    <dbReference type="NCBI Taxonomy" id="559131"/>
    <lineage>
        <taxon>Eukaryota</taxon>
        <taxon>Metazoa</taxon>
        <taxon>Ecdysozoa</taxon>
        <taxon>Arthropoda</taxon>
        <taxon>Hexapoda</taxon>
        <taxon>Insecta</taxon>
        <taxon>Pterygota</taxon>
        <taxon>Neoptera</taxon>
        <taxon>Endopterygota</taxon>
        <taxon>Coleoptera</taxon>
        <taxon>Polyphaga</taxon>
        <taxon>Cucujiformia</taxon>
        <taxon>Coccinelloidea</taxon>
        <taxon>Coccinellidae</taxon>
        <taxon>Scymninae</taxon>
        <taxon>Scymnini</taxon>
        <taxon>Cryptolaemus</taxon>
    </lineage>
</organism>
<dbReference type="InterPro" id="IPR002159">
    <property type="entry name" value="CD36_fam"/>
</dbReference>
<evidence type="ECO:0000256" key="3">
    <source>
        <dbReference type="ARBA" id="ARBA00022475"/>
    </source>
</evidence>
<evidence type="ECO:0000256" key="6">
    <source>
        <dbReference type="ARBA" id="ARBA00023136"/>
    </source>
</evidence>
<reference evidence="9 10" key="1">
    <citation type="journal article" date="2021" name="BMC Biol.">
        <title>Horizontally acquired antibacterial genes associated with adaptive radiation of ladybird beetles.</title>
        <authorList>
            <person name="Li H.S."/>
            <person name="Tang X.F."/>
            <person name="Huang Y.H."/>
            <person name="Xu Z.Y."/>
            <person name="Chen M.L."/>
            <person name="Du X.Y."/>
            <person name="Qiu B.Y."/>
            <person name="Chen P.T."/>
            <person name="Zhang W."/>
            <person name="Slipinski A."/>
            <person name="Escalona H.E."/>
            <person name="Waterhouse R.M."/>
            <person name="Zwick A."/>
            <person name="Pang H."/>
        </authorList>
    </citation>
    <scope>NUCLEOTIDE SEQUENCE [LARGE SCALE GENOMIC DNA]</scope>
    <source>
        <strain evidence="9">SYSU2018</strain>
    </source>
</reference>
<gene>
    <name evidence="9" type="ORF">HHI36_016125</name>
</gene>
<protein>
    <submittedName>
        <fullName evidence="9">Uncharacterized protein</fullName>
    </submittedName>
</protein>
<keyword evidence="3" id="KW-1003">Cell membrane</keyword>
<evidence type="ECO:0000313" key="10">
    <source>
        <dbReference type="Proteomes" id="UP001516400"/>
    </source>
</evidence>
<dbReference type="EMBL" id="JABFTP020000124">
    <property type="protein sequence ID" value="KAL3278580.1"/>
    <property type="molecule type" value="Genomic_DNA"/>
</dbReference>
<evidence type="ECO:0000256" key="2">
    <source>
        <dbReference type="ARBA" id="ARBA00010532"/>
    </source>
</evidence>
<dbReference type="PRINTS" id="PR01609">
    <property type="entry name" value="CD36FAMILY"/>
</dbReference>
<keyword evidence="6 8" id="KW-0472">Membrane</keyword>
<keyword evidence="10" id="KW-1185">Reference proteome</keyword>
<evidence type="ECO:0000256" key="8">
    <source>
        <dbReference type="SAM" id="Phobius"/>
    </source>
</evidence>
<dbReference type="PANTHER" id="PTHR11923:SF114">
    <property type="entry name" value="FI02050P-RELATED"/>
    <property type="match status" value="1"/>
</dbReference>
<name>A0ABD2NIM1_9CUCU</name>
<dbReference type="Proteomes" id="UP001516400">
    <property type="component" value="Unassembled WGS sequence"/>
</dbReference>
<evidence type="ECO:0000256" key="4">
    <source>
        <dbReference type="ARBA" id="ARBA00022692"/>
    </source>
</evidence>
<accession>A0ABD2NIM1</accession>
<sequence length="295" mass="33294">MLIEVALKLNIRGYEIPWDKFGWFYDRNMSEYYDGNYTMWTGEDDIAKTGIVTVWDENPKSVDYEGQCSEINGTTGEVWGPVPEDAETVSMFISDTCSKLTLERNGTQTVNGIKGNKYIATEKLFDNGTKYKENACFSPGEPVPSGVRNISECKFKAPAFISLPHFYLADEYYRNAVEGMKPDPENHSLYLVIEPNTGLPLHVQASVQCNLRMYQVDGIDMFANVEDTMVPMIWLKVTAKIPDNDVFLLKFALAAPTIGLIVGYVLIVLGISLLSWSIYRRKNNSKKANVFDKNI</sequence>
<dbReference type="Pfam" id="PF01130">
    <property type="entry name" value="CD36"/>
    <property type="match status" value="1"/>
</dbReference>
<dbReference type="PANTHER" id="PTHR11923">
    <property type="entry name" value="SCAVENGER RECEPTOR CLASS B TYPE-1 SR-B1"/>
    <property type="match status" value="1"/>
</dbReference>
<comment type="subcellular location">
    <subcellularLocation>
        <location evidence="1">Cell membrane</location>
    </subcellularLocation>
</comment>
<keyword evidence="7" id="KW-0325">Glycoprotein</keyword>
<evidence type="ECO:0000313" key="9">
    <source>
        <dbReference type="EMBL" id="KAL3278580.1"/>
    </source>
</evidence>
<keyword evidence="4 8" id="KW-0812">Transmembrane</keyword>